<sequence>ERRHTHQEQWSPDDATMAVANLGVGACRGEHRRRAARRCALRANH</sequence>
<protein>
    <submittedName>
        <fullName evidence="1">Uncharacterized protein</fullName>
    </submittedName>
</protein>
<organism evidence="1">
    <name type="scientific">uncultured Thermomicrobiales bacterium</name>
    <dbReference type="NCBI Taxonomy" id="1645740"/>
    <lineage>
        <taxon>Bacteria</taxon>
        <taxon>Pseudomonadati</taxon>
        <taxon>Thermomicrobiota</taxon>
        <taxon>Thermomicrobia</taxon>
        <taxon>Thermomicrobiales</taxon>
        <taxon>environmental samples</taxon>
    </lineage>
</organism>
<dbReference type="AlphaFoldDB" id="A0A6J4UM97"/>
<feature type="non-terminal residue" evidence="1">
    <location>
        <position position="1"/>
    </location>
</feature>
<feature type="non-terminal residue" evidence="1">
    <location>
        <position position="45"/>
    </location>
</feature>
<gene>
    <name evidence="1" type="ORF">AVDCRST_MAG87-1017</name>
</gene>
<evidence type="ECO:0000313" key="1">
    <source>
        <dbReference type="EMBL" id="CAA9553091.1"/>
    </source>
</evidence>
<dbReference type="EMBL" id="CADCWJ010000235">
    <property type="protein sequence ID" value="CAA9553091.1"/>
    <property type="molecule type" value="Genomic_DNA"/>
</dbReference>
<accession>A0A6J4UM97</accession>
<proteinExistence type="predicted"/>
<reference evidence="1" key="1">
    <citation type="submission" date="2020-02" db="EMBL/GenBank/DDBJ databases">
        <authorList>
            <person name="Meier V. D."/>
        </authorList>
    </citation>
    <scope>NUCLEOTIDE SEQUENCE</scope>
    <source>
        <strain evidence="1">AVDCRST_MAG87</strain>
    </source>
</reference>
<name>A0A6J4UM97_9BACT</name>